<keyword evidence="3" id="KW-1185">Reference proteome</keyword>
<evidence type="ECO:0000313" key="2">
    <source>
        <dbReference type="EMBL" id="GAM01374.1"/>
    </source>
</evidence>
<evidence type="ECO:0000313" key="3">
    <source>
        <dbReference type="Proteomes" id="UP000032305"/>
    </source>
</evidence>
<dbReference type="EMBL" id="BBPI01000060">
    <property type="protein sequence ID" value="GAM01374.1"/>
    <property type="molecule type" value="Genomic_DNA"/>
</dbReference>
<accession>A0A0A1W8Z0</accession>
<name>A0A0A1W8Z0_9SPHN</name>
<keyword evidence="1" id="KW-0472">Membrane</keyword>
<sequence>MIHLFVTLAQFALILLRAILMALAVVLLFAGAMAVALLILPMILRRRRASVAGAA</sequence>
<gene>
    <name evidence="2" type="ORF">SP5_060_00800</name>
</gene>
<organism evidence="2 3">
    <name type="scientific">Sphingomonas parapaucimobilis NBRC 15100</name>
    <dbReference type="NCBI Taxonomy" id="1219049"/>
    <lineage>
        <taxon>Bacteria</taxon>
        <taxon>Pseudomonadati</taxon>
        <taxon>Pseudomonadota</taxon>
        <taxon>Alphaproteobacteria</taxon>
        <taxon>Sphingomonadales</taxon>
        <taxon>Sphingomonadaceae</taxon>
        <taxon>Sphingomonas</taxon>
    </lineage>
</organism>
<feature type="transmembrane region" description="Helical" evidence="1">
    <location>
        <begin position="12"/>
        <end position="40"/>
    </location>
</feature>
<dbReference type="Proteomes" id="UP000032305">
    <property type="component" value="Unassembled WGS sequence"/>
</dbReference>
<proteinExistence type="predicted"/>
<reference evidence="2 3" key="1">
    <citation type="submission" date="2014-11" db="EMBL/GenBank/DDBJ databases">
        <title>Whole genome shotgun sequence of Sphingomonas parapaucimobilis NBRC 15100.</title>
        <authorList>
            <person name="Katano-Makiyama Y."/>
            <person name="Hosoyama A."/>
            <person name="Hashimoto M."/>
            <person name="Hosoyama Y."/>
            <person name="Noguchi M."/>
            <person name="Numata M."/>
            <person name="Tsuchikane K."/>
            <person name="Hirakata S."/>
            <person name="Uohara A."/>
            <person name="Shimodaira J."/>
            <person name="Ohji S."/>
            <person name="Ichikawa N."/>
            <person name="Kimura A."/>
            <person name="Yamazoe A."/>
            <person name="Fujita N."/>
        </authorList>
    </citation>
    <scope>NUCLEOTIDE SEQUENCE [LARGE SCALE GENOMIC DNA]</scope>
    <source>
        <strain evidence="2 3">NBRC 15100</strain>
    </source>
</reference>
<keyword evidence="1" id="KW-1133">Transmembrane helix</keyword>
<evidence type="ECO:0000256" key="1">
    <source>
        <dbReference type="SAM" id="Phobius"/>
    </source>
</evidence>
<comment type="caution">
    <text evidence="2">The sequence shown here is derived from an EMBL/GenBank/DDBJ whole genome shotgun (WGS) entry which is preliminary data.</text>
</comment>
<keyword evidence="1" id="KW-0812">Transmembrane</keyword>
<protein>
    <submittedName>
        <fullName evidence="2">Uncharacterized protein</fullName>
    </submittedName>
</protein>
<dbReference type="AlphaFoldDB" id="A0A0A1W8Z0"/>
<dbReference type="RefSeq" id="WP_245613462.1">
    <property type="nucleotide sequence ID" value="NZ_BBPI01000060.1"/>
</dbReference>